<feature type="signal peptide" evidence="1">
    <location>
        <begin position="1"/>
        <end position="21"/>
    </location>
</feature>
<feature type="domain" description="Spore coat protein U/FanG" evidence="2">
    <location>
        <begin position="25"/>
        <end position="164"/>
    </location>
</feature>
<evidence type="ECO:0000259" key="2">
    <source>
        <dbReference type="Pfam" id="PF05229"/>
    </source>
</evidence>
<dbReference type="AlphaFoldDB" id="A0A4R5TY52"/>
<evidence type="ECO:0000313" key="4">
    <source>
        <dbReference type="Proteomes" id="UP000294796"/>
    </source>
</evidence>
<organism evidence="3 4">
    <name type="scientific">Luteimonas aestuarii</name>
    <dbReference type="NCBI Taxonomy" id="453837"/>
    <lineage>
        <taxon>Bacteria</taxon>
        <taxon>Pseudomonadati</taxon>
        <taxon>Pseudomonadota</taxon>
        <taxon>Gammaproteobacteria</taxon>
        <taxon>Lysobacterales</taxon>
        <taxon>Lysobacteraceae</taxon>
        <taxon>Luteimonas</taxon>
    </lineage>
</organism>
<dbReference type="OrthoDB" id="8588792at2"/>
<dbReference type="EMBL" id="SMTF01000003">
    <property type="protein sequence ID" value="TDK26081.1"/>
    <property type="molecule type" value="Genomic_DNA"/>
</dbReference>
<keyword evidence="4" id="KW-1185">Reference proteome</keyword>
<evidence type="ECO:0000313" key="3">
    <source>
        <dbReference type="EMBL" id="TDK26081.1"/>
    </source>
</evidence>
<proteinExistence type="predicted"/>
<gene>
    <name evidence="3" type="ORF">E2F46_05640</name>
</gene>
<dbReference type="PANTHER" id="PTHR37089:SF4">
    <property type="entry name" value="EXPORTED PROTEIN"/>
    <property type="match status" value="1"/>
</dbReference>
<dbReference type="Proteomes" id="UP000294796">
    <property type="component" value="Unassembled WGS sequence"/>
</dbReference>
<name>A0A4R5TY52_9GAMM</name>
<keyword evidence="1" id="KW-0732">Signal</keyword>
<comment type="caution">
    <text evidence="3">The sequence shown here is derived from an EMBL/GenBank/DDBJ whole genome shotgun (WGS) entry which is preliminary data.</text>
</comment>
<dbReference type="RefSeq" id="WP_133321113.1">
    <property type="nucleotide sequence ID" value="NZ_SMTF01000003.1"/>
</dbReference>
<dbReference type="SMART" id="SM00972">
    <property type="entry name" value="SCPU"/>
    <property type="match status" value="2"/>
</dbReference>
<feature type="domain" description="Spore coat protein U/FanG" evidence="2">
    <location>
        <begin position="202"/>
        <end position="336"/>
    </location>
</feature>
<accession>A0A4R5TY52</accession>
<feature type="chain" id="PRO_5020380197" evidence="1">
    <location>
        <begin position="22"/>
        <end position="339"/>
    </location>
</feature>
<evidence type="ECO:0000256" key="1">
    <source>
        <dbReference type="SAM" id="SignalP"/>
    </source>
</evidence>
<protein>
    <submittedName>
        <fullName evidence="3">Spore coat U domain-containing protein</fullName>
    </submittedName>
</protein>
<dbReference type="Pfam" id="PF05229">
    <property type="entry name" value="SCPU"/>
    <property type="match status" value="2"/>
</dbReference>
<dbReference type="InterPro" id="IPR007893">
    <property type="entry name" value="Spore_coat_U/FanG"/>
</dbReference>
<reference evidence="3 4" key="1">
    <citation type="submission" date="2019-03" db="EMBL/GenBank/DDBJ databases">
        <title>Luteimonas zhaokaii sp.nov., isolated from the rectal contents of Plateau pika in Yushu, Qinghai Province, China.</title>
        <authorList>
            <person name="Zhang G."/>
        </authorList>
    </citation>
    <scope>NUCLEOTIDE SEQUENCE [LARGE SCALE GENOMIC DNA]</scope>
    <source>
        <strain evidence="3 4">B9</strain>
    </source>
</reference>
<sequence>MSLHRNLAASLLALAALYGMAGDADAVTTCTASTTPLSSGTVTGAANVDTTALVTVNCTTTGLSALATARVRMCLNIGAGVNGAGQTNPRRMTNSFGDALQFQIFRDAARTQIWGDSNIAATPTPVLIDLQYSVPLLGGSGSTSTTLHARVPAQTGLAAGSHSNPFTGTHTRLQYRYAESTIGTPSYPASCTSGGIGGGGITFPFTASATVPNHCTISTATNLAFGAVPGRIDANQDQTSTLTFTCTGRTAWNVALNNGQNAVGNTRRMRLGSTASHVTYELYRNAARTQRWGATVGTDTAAGTGAGSAQSLTVFGRVPATQVVPAGTYGDTITVTVTY</sequence>
<dbReference type="PANTHER" id="PTHR37089">
    <property type="entry name" value="PROTEIN U-RELATED"/>
    <property type="match status" value="1"/>
</dbReference>
<dbReference type="InterPro" id="IPR053167">
    <property type="entry name" value="Spore_coat_component"/>
</dbReference>